<evidence type="ECO:0000259" key="3">
    <source>
        <dbReference type="PROSITE" id="PS51762"/>
    </source>
</evidence>
<protein>
    <submittedName>
        <fullName evidence="4">Family 16 glycosylhydrolase</fullName>
    </submittedName>
</protein>
<evidence type="ECO:0000256" key="2">
    <source>
        <dbReference type="SAM" id="SignalP"/>
    </source>
</evidence>
<dbReference type="PANTHER" id="PTHR10963">
    <property type="entry name" value="GLYCOSYL HYDROLASE-RELATED"/>
    <property type="match status" value="1"/>
</dbReference>
<dbReference type="RefSeq" id="WP_055470182.1">
    <property type="nucleotide sequence ID" value="NZ_JBIRWE010000008.1"/>
</dbReference>
<comment type="caution">
    <text evidence="4">The sequence shown here is derived from an EMBL/GenBank/DDBJ whole genome shotgun (WGS) entry which is preliminary data.</text>
</comment>
<feature type="signal peptide" evidence="2">
    <location>
        <begin position="1"/>
        <end position="38"/>
    </location>
</feature>
<dbReference type="CDD" id="cd08023">
    <property type="entry name" value="GH16_laminarinase_like"/>
    <property type="match status" value="1"/>
</dbReference>
<feature type="domain" description="GH16" evidence="3">
    <location>
        <begin position="43"/>
        <end position="291"/>
    </location>
</feature>
<feature type="chain" id="PRO_5045184127" evidence="2">
    <location>
        <begin position="39"/>
        <end position="291"/>
    </location>
</feature>
<sequence>MQPTARAPRTSPHRTRPLAATAAVMALAALLTTGPAHAEPAASSMIDPATPAGVQPYGENGTKALVWSDEFDGTAIDTSKWSIREQNRGSHSGITWWYRAANVRTDGNGALAIDLRKNSTSEYSGGRIDSQGKHEFTHGSFEARIHTPYQTNGHLAAFWLQSANQGHVDGSARDGAEIDVFEGAHQADNYPVTVHYDGYGADHQSNTANVSAPGLHSTWYHTYKLEWTPTALKFFYDGTQVRTITDPNLISQVQEFPILSHEILAFADGDVQNAPLDANSTVYVDYIRVWQ</sequence>
<reference evidence="4 5" key="1">
    <citation type="submission" date="2024-10" db="EMBL/GenBank/DDBJ databases">
        <title>The Natural Products Discovery Center: Release of the First 8490 Sequenced Strains for Exploring Actinobacteria Biosynthetic Diversity.</title>
        <authorList>
            <person name="Kalkreuter E."/>
            <person name="Kautsar S.A."/>
            <person name="Yang D."/>
            <person name="Bader C.D."/>
            <person name="Teijaro C.N."/>
            <person name="Fluegel L."/>
            <person name="Davis C.M."/>
            <person name="Simpson J.R."/>
            <person name="Lauterbach L."/>
            <person name="Steele A.D."/>
            <person name="Gui C."/>
            <person name="Meng S."/>
            <person name="Li G."/>
            <person name="Viehrig K."/>
            <person name="Ye F."/>
            <person name="Su P."/>
            <person name="Kiefer A.F."/>
            <person name="Nichols A."/>
            <person name="Cepeda A.J."/>
            <person name="Yan W."/>
            <person name="Fan B."/>
            <person name="Jiang Y."/>
            <person name="Adhikari A."/>
            <person name="Zheng C.-J."/>
            <person name="Schuster L."/>
            <person name="Cowan T.M."/>
            <person name="Smanski M.J."/>
            <person name="Chevrette M.G."/>
            <person name="De Carvalho L.P.S."/>
            <person name="Shen B."/>
        </authorList>
    </citation>
    <scope>NUCLEOTIDE SEQUENCE [LARGE SCALE GENOMIC DNA]</scope>
    <source>
        <strain evidence="4 5">NPDC020327</strain>
    </source>
</reference>
<organism evidence="4 5">
    <name type="scientific">Streptomyces pathocidini</name>
    <dbReference type="NCBI Taxonomy" id="1650571"/>
    <lineage>
        <taxon>Bacteria</taxon>
        <taxon>Bacillati</taxon>
        <taxon>Actinomycetota</taxon>
        <taxon>Actinomycetes</taxon>
        <taxon>Kitasatosporales</taxon>
        <taxon>Streptomycetaceae</taxon>
        <taxon>Streptomyces</taxon>
    </lineage>
</organism>
<evidence type="ECO:0000313" key="5">
    <source>
        <dbReference type="Proteomes" id="UP001611548"/>
    </source>
</evidence>
<dbReference type="PROSITE" id="PS51762">
    <property type="entry name" value="GH16_2"/>
    <property type="match status" value="1"/>
</dbReference>
<evidence type="ECO:0000256" key="1">
    <source>
        <dbReference type="ARBA" id="ARBA00006865"/>
    </source>
</evidence>
<proteinExistence type="inferred from homology"/>
<dbReference type="InterPro" id="IPR013320">
    <property type="entry name" value="ConA-like_dom_sf"/>
</dbReference>
<comment type="similarity">
    <text evidence="1">Belongs to the glycosyl hydrolase 16 family.</text>
</comment>
<gene>
    <name evidence="4" type="ORF">ACH429_19875</name>
</gene>
<dbReference type="SUPFAM" id="SSF49899">
    <property type="entry name" value="Concanavalin A-like lectins/glucanases"/>
    <property type="match status" value="1"/>
</dbReference>
<dbReference type="InterPro" id="IPR000757">
    <property type="entry name" value="Beta-glucanase-like"/>
</dbReference>
<evidence type="ECO:0000313" key="4">
    <source>
        <dbReference type="EMBL" id="MFI1966334.1"/>
    </source>
</evidence>
<dbReference type="PANTHER" id="PTHR10963:SF55">
    <property type="entry name" value="GLYCOSIDE HYDROLASE FAMILY 16 PROTEIN"/>
    <property type="match status" value="1"/>
</dbReference>
<dbReference type="Gene3D" id="2.60.120.200">
    <property type="match status" value="1"/>
</dbReference>
<dbReference type="EMBL" id="JBIRWE010000008">
    <property type="protein sequence ID" value="MFI1966334.1"/>
    <property type="molecule type" value="Genomic_DNA"/>
</dbReference>
<accession>A0ABW7UUQ7</accession>
<dbReference type="Pfam" id="PF00722">
    <property type="entry name" value="Glyco_hydro_16"/>
    <property type="match status" value="1"/>
</dbReference>
<dbReference type="Proteomes" id="UP001611548">
    <property type="component" value="Unassembled WGS sequence"/>
</dbReference>
<keyword evidence="5" id="KW-1185">Reference proteome</keyword>
<dbReference type="InterPro" id="IPR050546">
    <property type="entry name" value="Glycosyl_Hydrlase_16"/>
</dbReference>
<keyword evidence="2" id="KW-0732">Signal</keyword>
<name>A0ABW7UUQ7_9ACTN</name>